<dbReference type="EMBL" id="UINC01036501">
    <property type="protein sequence ID" value="SVB30564.1"/>
    <property type="molecule type" value="Genomic_DNA"/>
</dbReference>
<dbReference type="AlphaFoldDB" id="A0A382CXP2"/>
<dbReference type="PROSITE" id="PS00149">
    <property type="entry name" value="SULFATASE_2"/>
    <property type="match status" value="1"/>
</dbReference>
<keyword evidence="4" id="KW-0106">Calcium</keyword>
<evidence type="ECO:0000256" key="2">
    <source>
        <dbReference type="ARBA" id="ARBA00022723"/>
    </source>
</evidence>
<dbReference type="SUPFAM" id="SSF53649">
    <property type="entry name" value="Alkaline phosphatase-like"/>
    <property type="match status" value="1"/>
</dbReference>
<evidence type="ECO:0000259" key="5">
    <source>
        <dbReference type="Pfam" id="PF00884"/>
    </source>
</evidence>
<dbReference type="GO" id="GO:0004065">
    <property type="term" value="F:arylsulfatase activity"/>
    <property type="evidence" value="ECO:0007669"/>
    <property type="project" value="TreeGrafter"/>
</dbReference>
<organism evidence="6">
    <name type="scientific">marine metagenome</name>
    <dbReference type="NCBI Taxonomy" id="408172"/>
    <lineage>
        <taxon>unclassified sequences</taxon>
        <taxon>metagenomes</taxon>
        <taxon>ecological metagenomes</taxon>
    </lineage>
</organism>
<dbReference type="PANTHER" id="PTHR42693:SF53">
    <property type="entry name" value="ENDO-4-O-SULFATASE"/>
    <property type="match status" value="1"/>
</dbReference>
<proteinExistence type="inferred from homology"/>
<evidence type="ECO:0000256" key="3">
    <source>
        <dbReference type="ARBA" id="ARBA00022801"/>
    </source>
</evidence>
<dbReference type="Pfam" id="PF00884">
    <property type="entry name" value="Sulfatase"/>
    <property type="match status" value="1"/>
</dbReference>
<dbReference type="InterPro" id="IPR024607">
    <property type="entry name" value="Sulfatase_CS"/>
</dbReference>
<keyword evidence="2" id="KW-0479">Metal-binding</keyword>
<dbReference type="InterPro" id="IPR050738">
    <property type="entry name" value="Sulfatase"/>
</dbReference>
<feature type="domain" description="Sulfatase N-terminal" evidence="5">
    <location>
        <begin position="27"/>
        <end position="334"/>
    </location>
</feature>
<comment type="similarity">
    <text evidence="1">Belongs to the sulfatase family.</text>
</comment>
<reference evidence="6" key="1">
    <citation type="submission" date="2018-05" db="EMBL/GenBank/DDBJ databases">
        <authorList>
            <person name="Lanie J.A."/>
            <person name="Ng W.-L."/>
            <person name="Kazmierczak K.M."/>
            <person name="Andrzejewski T.M."/>
            <person name="Davidsen T.M."/>
            <person name="Wayne K.J."/>
            <person name="Tettelin H."/>
            <person name="Glass J.I."/>
            <person name="Rusch D."/>
            <person name="Podicherti R."/>
            <person name="Tsui H.-C.T."/>
            <person name="Winkler M.E."/>
        </authorList>
    </citation>
    <scope>NUCLEOTIDE SEQUENCE</scope>
</reference>
<evidence type="ECO:0000256" key="4">
    <source>
        <dbReference type="ARBA" id="ARBA00022837"/>
    </source>
</evidence>
<dbReference type="GO" id="GO:0046872">
    <property type="term" value="F:metal ion binding"/>
    <property type="evidence" value="ECO:0007669"/>
    <property type="project" value="UniProtKB-KW"/>
</dbReference>
<sequence length="461" mass="51088">MNPARRLLLTASFLLTCSVFASAKDKPNVVFLLADDLGSGDLSCYGSPENKTPHLDKLATQGLKFSDFYAACAVCSPSRAALQTGRFSVRAGVYSWVATSQNMHLRVEETTVAELLKAGGYSTAHVGKWHLGYDLADGSGDGPDPGDHGYDHWLATGNNATPSHRNPVNFVRNGKALGKVEGYSCQIVVDEAIDWLDNHRDKTKPFFLNVCFHEPHQRVASPPELAARHPKVKQPEYYGCIENMDDAAGRLLKKLDAMGVTDDTLVVFTSDNGSYRTDRANNRNLKGRKTQLWEGGIREPGIIRWPGKVKPGTTSDVPAGLVDLLPTACDAAGVPLPKGVTLDGTSLLPLFATGKLTRPKPLYWFYNPSRPVCVIRDGDWCLLADPEINLSRQNMFRESYIGDIKKTALINFRLHNLRTDATQDKDLSEKEPKRFAEMKKKMLALHRDVMDEAFDWRTVKK</sequence>
<protein>
    <recommendedName>
        <fullName evidence="5">Sulfatase N-terminal domain-containing protein</fullName>
    </recommendedName>
</protein>
<dbReference type="InterPro" id="IPR000917">
    <property type="entry name" value="Sulfatase_N"/>
</dbReference>
<dbReference type="Gene3D" id="3.40.720.10">
    <property type="entry name" value="Alkaline Phosphatase, subunit A"/>
    <property type="match status" value="1"/>
</dbReference>
<name>A0A382CXP2_9ZZZZ</name>
<keyword evidence="3" id="KW-0378">Hydrolase</keyword>
<dbReference type="InterPro" id="IPR017850">
    <property type="entry name" value="Alkaline_phosphatase_core_sf"/>
</dbReference>
<accession>A0A382CXP2</accession>
<evidence type="ECO:0000256" key="1">
    <source>
        <dbReference type="ARBA" id="ARBA00008779"/>
    </source>
</evidence>
<evidence type="ECO:0000313" key="6">
    <source>
        <dbReference type="EMBL" id="SVB30564.1"/>
    </source>
</evidence>
<dbReference type="PANTHER" id="PTHR42693">
    <property type="entry name" value="ARYLSULFATASE FAMILY MEMBER"/>
    <property type="match status" value="1"/>
</dbReference>
<gene>
    <name evidence="6" type="ORF">METZ01_LOCUS183418</name>
</gene>